<sequence length="128" mass="14473">SLITSSSASPRKICPSPAAASPCLVDTRWQQLTRRRVRWRTVCWPSKDVAHQLLCPCVFFSFLFFFDSYYGDAVAQAMLQVVSDPRSINHSVRTVLCTEAALPYSSRHNNERQRHGSANLNERTDSVV</sequence>
<reference evidence="2 3" key="1">
    <citation type="submission" date="2018-01" db="EMBL/GenBank/DDBJ databases">
        <title>Genome characterization of the sugarcane-associated fungus Trichoderma ghanense CCMA-1212 and their application in lignocelulose bioconversion.</title>
        <authorList>
            <person name="Steindorff A.S."/>
            <person name="Mendes T.D."/>
            <person name="Vilela E.S.D."/>
            <person name="Rodrigues D.S."/>
            <person name="Formighieri E.F."/>
            <person name="Melo I.S."/>
            <person name="Favaro L.C.L."/>
        </authorList>
    </citation>
    <scope>NUCLEOTIDE SEQUENCE [LARGE SCALE GENOMIC DNA]</scope>
    <source>
        <strain evidence="2 3">CCMA-1212</strain>
    </source>
</reference>
<dbReference type="EMBL" id="PPTA01000004">
    <property type="protein sequence ID" value="TFB04648.1"/>
    <property type="molecule type" value="Genomic_DNA"/>
</dbReference>
<keyword evidence="3" id="KW-1185">Reference proteome</keyword>
<dbReference type="RefSeq" id="XP_073560849.1">
    <property type="nucleotide sequence ID" value="XM_073700722.1"/>
</dbReference>
<accession>A0ABY2HCP5</accession>
<comment type="caution">
    <text evidence="2">The sequence shown here is derived from an EMBL/GenBank/DDBJ whole genome shotgun (WGS) entry which is preliminary data.</text>
</comment>
<proteinExistence type="predicted"/>
<evidence type="ECO:0000313" key="2">
    <source>
        <dbReference type="EMBL" id="TFB04648.1"/>
    </source>
</evidence>
<evidence type="ECO:0000256" key="1">
    <source>
        <dbReference type="SAM" id="MobiDB-lite"/>
    </source>
</evidence>
<dbReference type="Proteomes" id="UP001642720">
    <property type="component" value="Unassembled WGS sequence"/>
</dbReference>
<organism evidence="2 3">
    <name type="scientific">Trichoderma ghanense</name>
    <dbReference type="NCBI Taxonomy" id="65468"/>
    <lineage>
        <taxon>Eukaryota</taxon>
        <taxon>Fungi</taxon>
        <taxon>Dikarya</taxon>
        <taxon>Ascomycota</taxon>
        <taxon>Pezizomycotina</taxon>
        <taxon>Sordariomycetes</taxon>
        <taxon>Hypocreomycetidae</taxon>
        <taxon>Hypocreales</taxon>
        <taxon>Hypocreaceae</taxon>
        <taxon>Trichoderma</taxon>
    </lineage>
</organism>
<dbReference type="GeneID" id="300575172"/>
<name>A0ABY2HCP5_9HYPO</name>
<feature type="non-terminal residue" evidence="2">
    <location>
        <position position="1"/>
    </location>
</feature>
<protein>
    <submittedName>
        <fullName evidence="2">Uncharacterized protein</fullName>
    </submittedName>
</protein>
<gene>
    <name evidence="2" type="ORF">CCMA1212_003372</name>
</gene>
<evidence type="ECO:0000313" key="3">
    <source>
        <dbReference type="Proteomes" id="UP001642720"/>
    </source>
</evidence>
<feature type="region of interest" description="Disordered" evidence="1">
    <location>
        <begin position="107"/>
        <end position="128"/>
    </location>
</feature>